<proteinExistence type="inferred from homology"/>
<name>A0ABU3TED2_9BACT</name>
<accession>A0ABU3TED2</accession>
<evidence type="ECO:0000313" key="3">
    <source>
        <dbReference type="EMBL" id="MDU0369702.1"/>
    </source>
</evidence>
<dbReference type="SMART" id="SM00849">
    <property type="entry name" value="Lactamase_B"/>
    <property type="match status" value="1"/>
</dbReference>
<gene>
    <name evidence="3" type="ORF">ROI90_04790</name>
</gene>
<keyword evidence="4" id="KW-1185">Reference proteome</keyword>
<protein>
    <recommendedName>
        <fullName evidence="2">Metallo-beta-lactamase domain-containing protein</fullName>
    </recommendedName>
</protein>
<sequence length="269" mass="29034">MLKVPLSSVQRHYTLVIGLVLLNLPGHGLPVALTPLHPHLRVRPVAPHVFVSCTPGGQGSSNGLLVQTPQGVLAVDAASSAGQAEQLIRWATDSLHQRIRLLVLTHAQAATPEALAVFRQHRVRVYSSPLTAQRWQLGHPQAPALTPALQPYTVIRAGRTRLELFFPGPGFSPDNVVAWLPKYKVLYGGELVLAQPPATPLPTNPATRKQWAATLRNLAGRYQRARVVVPAHGPVGSLALLERTQQQLKVPVYHKPAPVPGPAAATGRR</sequence>
<comment type="caution">
    <text evidence="3">The sequence shown here is derived from an EMBL/GenBank/DDBJ whole genome shotgun (WGS) entry which is preliminary data.</text>
</comment>
<evidence type="ECO:0000259" key="2">
    <source>
        <dbReference type="SMART" id="SM00849"/>
    </source>
</evidence>
<dbReference type="RefSeq" id="WP_315997193.1">
    <property type="nucleotide sequence ID" value="NZ_JAWDJT010000002.1"/>
</dbReference>
<organism evidence="3 4">
    <name type="scientific">Hymenobacter endophyticus</name>
    <dbReference type="NCBI Taxonomy" id="3076335"/>
    <lineage>
        <taxon>Bacteria</taxon>
        <taxon>Pseudomonadati</taxon>
        <taxon>Bacteroidota</taxon>
        <taxon>Cytophagia</taxon>
        <taxon>Cytophagales</taxon>
        <taxon>Hymenobacteraceae</taxon>
        <taxon>Hymenobacter</taxon>
    </lineage>
</organism>
<comment type="similarity">
    <text evidence="1">Belongs to the metallo-beta-lactamase superfamily. Class-B beta-lactamase family.</text>
</comment>
<evidence type="ECO:0000313" key="4">
    <source>
        <dbReference type="Proteomes" id="UP001250698"/>
    </source>
</evidence>
<feature type="domain" description="Metallo-beta-lactamase" evidence="2">
    <location>
        <begin position="60"/>
        <end position="232"/>
    </location>
</feature>
<dbReference type="InterPro" id="IPR036866">
    <property type="entry name" value="RibonucZ/Hydroxyglut_hydro"/>
</dbReference>
<reference evidence="3 4" key="1">
    <citation type="submission" date="2023-10" db="EMBL/GenBank/DDBJ databases">
        <title>Hymenobacter endophyticus sp. nov., an isolate from the leaf tissues of wheat.</title>
        <authorList>
            <person name="Dai Y."/>
        </authorList>
    </citation>
    <scope>NUCLEOTIDE SEQUENCE [LARGE SCALE GENOMIC DNA]</scope>
    <source>
        <strain evidence="3 4">ZK17L-C2</strain>
    </source>
</reference>
<dbReference type="PANTHER" id="PTHR42951:SF4">
    <property type="entry name" value="ACYL-COENZYME A THIOESTERASE MBLAC2"/>
    <property type="match status" value="1"/>
</dbReference>
<dbReference type="InterPro" id="IPR001279">
    <property type="entry name" value="Metallo-B-lactamas"/>
</dbReference>
<dbReference type="SUPFAM" id="SSF56281">
    <property type="entry name" value="Metallo-hydrolase/oxidoreductase"/>
    <property type="match status" value="1"/>
</dbReference>
<evidence type="ECO:0000256" key="1">
    <source>
        <dbReference type="ARBA" id="ARBA00005250"/>
    </source>
</evidence>
<dbReference type="Gene3D" id="3.60.15.10">
    <property type="entry name" value="Ribonuclease Z/Hydroxyacylglutathione hydrolase-like"/>
    <property type="match status" value="1"/>
</dbReference>
<dbReference type="Proteomes" id="UP001250698">
    <property type="component" value="Unassembled WGS sequence"/>
</dbReference>
<dbReference type="InterPro" id="IPR050855">
    <property type="entry name" value="NDM-1-like"/>
</dbReference>
<dbReference type="EMBL" id="JAWDJT010000002">
    <property type="protein sequence ID" value="MDU0369702.1"/>
    <property type="molecule type" value="Genomic_DNA"/>
</dbReference>
<dbReference type="PANTHER" id="PTHR42951">
    <property type="entry name" value="METALLO-BETA-LACTAMASE DOMAIN-CONTAINING"/>
    <property type="match status" value="1"/>
</dbReference>